<dbReference type="EMBL" id="FNZH01000005">
    <property type="protein sequence ID" value="SEJ55945.1"/>
    <property type="molecule type" value="Genomic_DNA"/>
</dbReference>
<evidence type="ECO:0000256" key="2">
    <source>
        <dbReference type="ARBA" id="ARBA00023445"/>
    </source>
</evidence>
<dbReference type="Gene3D" id="3.40.50.720">
    <property type="entry name" value="NAD(P)-binding Rossmann-like Domain"/>
    <property type="match status" value="1"/>
</dbReference>
<dbReference type="STRING" id="1416801.SAMN05192553_10581"/>
<dbReference type="OrthoDB" id="9778052at2"/>
<dbReference type="PANTHER" id="PTHR10366">
    <property type="entry name" value="NAD DEPENDENT EPIMERASE/DEHYDRATASE"/>
    <property type="match status" value="1"/>
</dbReference>
<dbReference type="CDD" id="cd05227">
    <property type="entry name" value="AR_SDR_e"/>
    <property type="match status" value="1"/>
</dbReference>
<dbReference type="InterPro" id="IPR050425">
    <property type="entry name" value="NAD(P)_dehydrat-like"/>
</dbReference>
<dbReference type="InterPro" id="IPR036291">
    <property type="entry name" value="NAD(P)-bd_dom_sf"/>
</dbReference>
<proteinExistence type="inferred from homology"/>
<dbReference type="InterPro" id="IPR001509">
    <property type="entry name" value="Epimerase_deHydtase"/>
</dbReference>
<sequence length="340" mass="37554">MKNKVLVTGISGFVGQHCALELLKQGFQVKGSVRSLSKEAEVRNGIAKLIDPKNQLEFCELDLTKDDGWEEAMHDCAYVLHVASPFYFKQTRDENEFIKPAVEGTLRVLKAAQKAKVKRVVVTSSTAAMSSHMYRGRFSPNDWTDLSDKNLSTYAISKTMAEKAAWDFFHTQEGDHLIELVVINPGGITGPSITHNLDGASMGMVTQMISGKMSMIPDLSFPMIDVRDVAKLHVQALTKEGINGKRFIAARKQTTHFSEIAAILKENGYKKASTKKAPLFLLKLIGLFDPEVSALLTSVGKHIAVDISDTEATFDWEPVPLKKSVLDMAQSVEQALNQNK</sequence>
<dbReference type="Proteomes" id="UP000199403">
    <property type="component" value="Unassembled WGS sequence"/>
</dbReference>
<dbReference type="SUPFAM" id="SSF51735">
    <property type="entry name" value="NAD(P)-binding Rossmann-fold domains"/>
    <property type="match status" value="1"/>
</dbReference>
<protein>
    <submittedName>
        <fullName evidence="4">Dihydroflavonol-4-reductase</fullName>
    </submittedName>
</protein>
<dbReference type="FunFam" id="3.40.50.720:FF:000336">
    <property type="entry name" value="Aldehyde reductase"/>
    <property type="match status" value="1"/>
</dbReference>
<evidence type="ECO:0000313" key="5">
    <source>
        <dbReference type="Proteomes" id="UP000199403"/>
    </source>
</evidence>
<gene>
    <name evidence="4" type="ORF">SAMN05192553_10581</name>
</gene>
<comment type="similarity">
    <text evidence="2">Belongs to the NAD(P)-dependent epimerase/dehydratase family. Dihydroflavonol-4-reductase subfamily.</text>
</comment>
<evidence type="ECO:0000256" key="1">
    <source>
        <dbReference type="ARBA" id="ARBA00023002"/>
    </source>
</evidence>
<dbReference type="RefSeq" id="WP_092176342.1">
    <property type="nucleotide sequence ID" value="NZ_FNZH01000005.1"/>
</dbReference>
<keyword evidence="1" id="KW-0560">Oxidoreductase</keyword>
<dbReference type="GO" id="GO:0016616">
    <property type="term" value="F:oxidoreductase activity, acting on the CH-OH group of donors, NAD or NADP as acceptor"/>
    <property type="evidence" value="ECO:0007669"/>
    <property type="project" value="TreeGrafter"/>
</dbReference>
<accession>A0A1H7A4H0</accession>
<dbReference type="PANTHER" id="PTHR10366:SF564">
    <property type="entry name" value="STEROL-4-ALPHA-CARBOXYLATE 3-DEHYDROGENASE, DECARBOXYLATING"/>
    <property type="match status" value="1"/>
</dbReference>
<dbReference type="Pfam" id="PF01370">
    <property type="entry name" value="Epimerase"/>
    <property type="match status" value="1"/>
</dbReference>
<evidence type="ECO:0000313" key="4">
    <source>
        <dbReference type="EMBL" id="SEJ55945.1"/>
    </source>
</evidence>
<name>A0A1H7A4H0_9BACT</name>
<organism evidence="4 5">
    <name type="scientific">Cyclobacterium xiamenense</name>
    <dbReference type="NCBI Taxonomy" id="1297121"/>
    <lineage>
        <taxon>Bacteria</taxon>
        <taxon>Pseudomonadati</taxon>
        <taxon>Bacteroidota</taxon>
        <taxon>Cytophagia</taxon>
        <taxon>Cytophagales</taxon>
        <taxon>Cyclobacteriaceae</taxon>
        <taxon>Cyclobacterium</taxon>
    </lineage>
</organism>
<dbReference type="AlphaFoldDB" id="A0A1H7A4H0"/>
<keyword evidence="5" id="KW-1185">Reference proteome</keyword>
<evidence type="ECO:0000259" key="3">
    <source>
        <dbReference type="Pfam" id="PF01370"/>
    </source>
</evidence>
<reference evidence="5" key="1">
    <citation type="submission" date="2016-10" db="EMBL/GenBank/DDBJ databases">
        <authorList>
            <person name="Varghese N."/>
            <person name="Submissions S."/>
        </authorList>
    </citation>
    <scope>NUCLEOTIDE SEQUENCE [LARGE SCALE GENOMIC DNA]</scope>
    <source>
        <strain evidence="5">IBRC-M 10761</strain>
    </source>
</reference>
<feature type="domain" description="NAD-dependent epimerase/dehydratase" evidence="3">
    <location>
        <begin position="5"/>
        <end position="246"/>
    </location>
</feature>